<dbReference type="SUPFAM" id="SSF49344">
    <property type="entry name" value="CBD9-like"/>
    <property type="match status" value="1"/>
</dbReference>
<reference evidence="2" key="2">
    <citation type="submission" date="2021-04" db="EMBL/GenBank/DDBJ databases">
        <authorList>
            <person name="Gilroy R."/>
        </authorList>
    </citation>
    <scope>NUCLEOTIDE SEQUENCE</scope>
    <source>
        <strain evidence="2">5134</strain>
    </source>
</reference>
<dbReference type="GO" id="GO:0030246">
    <property type="term" value="F:carbohydrate binding"/>
    <property type="evidence" value="ECO:0007669"/>
    <property type="project" value="InterPro"/>
</dbReference>
<reference evidence="2" key="1">
    <citation type="journal article" date="2021" name="PeerJ">
        <title>Extensive microbial diversity within the chicken gut microbiome revealed by metagenomics and culture.</title>
        <authorList>
            <person name="Gilroy R."/>
            <person name="Ravi A."/>
            <person name="Getino M."/>
            <person name="Pursley I."/>
            <person name="Horton D.L."/>
            <person name="Alikhan N.F."/>
            <person name="Baker D."/>
            <person name="Gharbi K."/>
            <person name="Hall N."/>
            <person name="Watson M."/>
            <person name="Adriaenssens E.M."/>
            <person name="Foster-Nyarko E."/>
            <person name="Jarju S."/>
            <person name="Secka A."/>
            <person name="Antonio M."/>
            <person name="Oren A."/>
            <person name="Chaudhuri R.R."/>
            <person name="La Ragione R."/>
            <person name="Hildebrand F."/>
            <person name="Pallen M.J."/>
        </authorList>
    </citation>
    <scope>NUCLEOTIDE SEQUENCE</scope>
    <source>
        <strain evidence="2">5134</strain>
    </source>
</reference>
<dbReference type="GO" id="GO:0016052">
    <property type="term" value="P:carbohydrate catabolic process"/>
    <property type="evidence" value="ECO:0007669"/>
    <property type="project" value="InterPro"/>
</dbReference>
<dbReference type="Pfam" id="PF16011">
    <property type="entry name" value="CBM9_2"/>
    <property type="match status" value="1"/>
</dbReference>
<dbReference type="Proteomes" id="UP000886844">
    <property type="component" value="Unassembled WGS sequence"/>
</dbReference>
<proteinExistence type="predicted"/>
<organism evidence="2 3">
    <name type="scientific">Candidatus Alistipes intestinigallinarum</name>
    <dbReference type="NCBI Taxonomy" id="2838440"/>
    <lineage>
        <taxon>Bacteria</taxon>
        <taxon>Pseudomonadati</taxon>
        <taxon>Bacteroidota</taxon>
        <taxon>Bacteroidia</taxon>
        <taxon>Bacteroidales</taxon>
        <taxon>Rikenellaceae</taxon>
        <taxon>Alistipes</taxon>
    </lineage>
</organism>
<protein>
    <recommendedName>
        <fullName evidence="1">Carbohydrate-binding domain-containing protein</fullName>
    </recommendedName>
</protein>
<sequence>MQIRKITGIDPENRATVDAAFAQVDSRPVACCNWPDGYPYAPEVRFRMFHTGSRLLLRFDVAENYTAARVTEDNGEVWTDSCVEFFLAVGDETGYYNFETTCIGRMLLGFRHTHADAVHAAPEVMASVKRLTSLPFGEAFEEREGDNRWSVTLVIPPEALFRHKITDWSGVEARINLYKCGDNLSHPHFLSWRPIQTDKPDFHRPEYFERVIFEK</sequence>
<accession>A0A9D2CCP5</accession>
<dbReference type="AlphaFoldDB" id="A0A9D2CCP5"/>
<dbReference type="EMBL" id="DXDA01000058">
    <property type="protein sequence ID" value="HIY69213.1"/>
    <property type="molecule type" value="Genomic_DNA"/>
</dbReference>
<dbReference type="CDD" id="cd09620">
    <property type="entry name" value="CBM9_like_3"/>
    <property type="match status" value="1"/>
</dbReference>
<feature type="domain" description="Carbohydrate-binding" evidence="1">
    <location>
        <begin position="21"/>
        <end position="211"/>
    </location>
</feature>
<dbReference type="GO" id="GO:0004553">
    <property type="term" value="F:hydrolase activity, hydrolyzing O-glycosyl compounds"/>
    <property type="evidence" value="ECO:0007669"/>
    <property type="project" value="InterPro"/>
</dbReference>
<comment type="caution">
    <text evidence="2">The sequence shown here is derived from an EMBL/GenBank/DDBJ whole genome shotgun (WGS) entry which is preliminary data.</text>
</comment>
<dbReference type="InterPro" id="IPR010502">
    <property type="entry name" value="Carb-bd_dom_fam9"/>
</dbReference>
<evidence type="ECO:0000259" key="1">
    <source>
        <dbReference type="Pfam" id="PF16011"/>
    </source>
</evidence>
<dbReference type="Gene3D" id="2.60.40.1190">
    <property type="match status" value="1"/>
</dbReference>
<gene>
    <name evidence="2" type="ORF">H9828_07330</name>
</gene>
<evidence type="ECO:0000313" key="2">
    <source>
        <dbReference type="EMBL" id="HIY69213.1"/>
    </source>
</evidence>
<evidence type="ECO:0000313" key="3">
    <source>
        <dbReference type="Proteomes" id="UP000886844"/>
    </source>
</evidence>
<name>A0A9D2CCP5_9BACT</name>